<gene>
    <name evidence="1" type="ORF">AVEN_326_1</name>
</gene>
<accession>A0A4Y2HYR1</accession>
<evidence type="ECO:0000313" key="1">
    <source>
        <dbReference type="EMBL" id="GBM70510.1"/>
    </source>
</evidence>
<dbReference type="EMBL" id="BGPR01002255">
    <property type="protein sequence ID" value="GBM70510.1"/>
    <property type="molecule type" value="Genomic_DNA"/>
</dbReference>
<dbReference type="AlphaFoldDB" id="A0A4Y2HYR1"/>
<protein>
    <submittedName>
        <fullName evidence="1">Uncharacterized protein</fullName>
    </submittedName>
</protein>
<reference evidence="1 2" key="1">
    <citation type="journal article" date="2019" name="Sci. Rep.">
        <title>Orb-weaving spider Araneus ventricosus genome elucidates the spidroin gene catalogue.</title>
        <authorList>
            <person name="Kono N."/>
            <person name="Nakamura H."/>
            <person name="Ohtoshi R."/>
            <person name="Moran D.A.P."/>
            <person name="Shinohara A."/>
            <person name="Yoshida Y."/>
            <person name="Fujiwara M."/>
            <person name="Mori M."/>
            <person name="Tomita M."/>
            <person name="Arakawa K."/>
        </authorList>
    </citation>
    <scope>NUCLEOTIDE SEQUENCE [LARGE SCALE GENOMIC DNA]</scope>
</reference>
<name>A0A4Y2HYR1_ARAVE</name>
<keyword evidence="2" id="KW-1185">Reference proteome</keyword>
<dbReference type="Proteomes" id="UP000499080">
    <property type="component" value="Unassembled WGS sequence"/>
</dbReference>
<organism evidence="1 2">
    <name type="scientific">Araneus ventricosus</name>
    <name type="common">Orbweaver spider</name>
    <name type="synonym">Epeira ventricosa</name>
    <dbReference type="NCBI Taxonomy" id="182803"/>
    <lineage>
        <taxon>Eukaryota</taxon>
        <taxon>Metazoa</taxon>
        <taxon>Ecdysozoa</taxon>
        <taxon>Arthropoda</taxon>
        <taxon>Chelicerata</taxon>
        <taxon>Arachnida</taxon>
        <taxon>Araneae</taxon>
        <taxon>Araneomorphae</taxon>
        <taxon>Entelegynae</taxon>
        <taxon>Araneoidea</taxon>
        <taxon>Araneidae</taxon>
        <taxon>Araneus</taxon>
    </lineage>
</organism>
<proteinExistence type="predicted"/>
<comment type="caution">
    <text evidence="1">The sequence shown here is derived from an EMBL/GenBank/DDBJ whole genome shotgun (WGS) entry which is preliminary data.</text>
</comment>
<sequence>MNTLSRGCSIRQKFKHGFLGKSRKEDLDHSRQSTRRRGHLTLKIIDLRNLDRGKHNYEVEFKEEPLNTVISQRTEEAEQRKLELEIEERRKEKKGN</sequence>
<evidence type="ECO:0000313" key="2">
    <source>
        <dbReference type="Proteomes" id="UP000499080"/>
    </source>
</evidence>